<comment type="caution">
    <text evidence="2">The sequence shown here is derived from an EMBL/GenBank/DDBJ whole genome shotgun (WGS) entry which is preliminary data.</text>
</comment>
<evidence type="ECO:0000256" key="1">
    <source>
        <dbReference type="SAM" id="Phobius"/>
    </source>
</evidence>
<reference evidence="2" key="1">
    <citation type="journal article" date="2014" name="Front. Microbiol.">
        <title>High frequency of phylogenetically diverse reductive dehalogenase-homologous genes in deep subseafloor sedimentary metagenomes.</title>
        <authorList>
            <person name="Kawai M."/>
            <person name="Futagami T."/>
            <person name="Toyoda A."/>
            <person name="Takaki Y."/>
            <person name="Nishi S."/>
            <person name="Hori S."/>
            <person name="Arai W."/>
            <person name="Tsubouchi T."/>
            <person name="Morono Y."/>
            <person name="Uchiyama I."/>
            <person name="Ito T."/>
            <person name="Fujiyama A."/>
            <person name="Inagaki F."/>
            <person name="Takami H."/>
        </authorList>
    </citation>
    <scope>NUCLEOTIDE SEQUENCE</scope>
    <source>
        <strain evidence="2">Expedition CK06-06</strain>
    </source>
</reference>
<feature type="transmembrane region" description="Helical" evidence="1">
    <location>
        <begin position="66"/>
        <end position="85"/>
    </location>
</feature>
<protein>
    <submittedName>
        <fullName evidence="2">Uncharacterized protein</fullName>
    </submittedName>
</protein>
<gene>
    <name evidence="2" type="ORF">S01H1_08218</name>
</gene>
<dbReference type="AlphaFoldDB" id="X0TFF9"/>
<evidence type="ECO:0000313" key="2">
    <source>
        <dbReference type="EMBL" id="GAF74805.1"/>
    </source>
</evidence>
<proteinExistence type="predicted"/>
<name>X0TFF9_9ZZZZ</name>
<dbReference type="EMBL" id="BARS01004220">
    <property type="protein sequence ID" value="GAF74805.1"/>
    <property type="molecule type" value="Genomic_DNA"/>
</dbReference>
<feature type="transmembrane region" description="Helical" evidence="1">
    <location>
        <begin position="35"/>
        <end position="54"/>
    </location>
</feature>
<keyword evidence="1" id="KW-1133">Transmembrane helix</keyword>
<keyword evidence="1" id="KW-0472">Membrane</keyword>
<accession>X0TFF9</accession>
<keyword evidence="1" id="KW-0812">Transmembrane</keyword>
<feature type="transmembrane region" description="Helical" evidence="1">
    <location>
        <begin position="190"/>
        <end position="212"/>
    </location>
</feature>
<feature type="transmembrane region" description="Helical" evidence="1">
    <location>
        <begin position="106"/>
        <end position="128"/>
    </location>
</feature>
<organism evidence="2">
    <name type="scientific">marine sediment metagenome</name>
    <dbReference type="NCBI Taxonomy" id="412755"/>
    <lineage>
        <taxon>unclassified sequences</taxon>
        <taxon>metagenomes</taxon>
        <taxon>ecological metagenomes</taxon>
    </lineage>
</organism>
<sequence length="246" mass="28127">MLEAVIFAYVLFPTISEVLMDIVGSDKSSPMVMPLLYVFLLIIIMGSFAALQALTDAVRTKKVKLIIQMTIIELIVMGFEVMFLYRELVDAITPWIVQQTGVRMGIGFTLGISCMGWIAIRGMTWFLFGQFGTPPLLAIIARRPVGEAGEEQKRFTSDVPKTPQWWKQPIQEFKDEVEWLHKKFNELLEFLTLPILQVLAVILNFFMILLTARPIFNLPFKELKDVMDTREILIARNLLPKKGDQS</sequence>
<feature type="transmembrane region" description="Helical" evidence="1">
    <location>
        <begin position="6"/>
        <end position="23"/>
    </location>
</feature>